<dbReference type="OrthoDB" id="531100at2"/>
<protein>
    <recommendedName>
        <fullName evidence="6">TVP38/TMEM64 family membrane protein</fullName>
    </recommendedName>
</protein>
<dbReference type="Pfam" id="PF09335">
    <property type="entry name" value="VTT_dom"/>
    <property type="match status" value="1"/>
</dbReference>
<dbReference type="KEGG" id="pma:Pro_0378"/>
<feature type="transmembrane region" description="Helical" evidence="6">
    <location>
        <begin position="12"/>
        <end position="30"/>
    </location>
</feature>
<proteinExistence type="inferred from homology"/>
<evidence type="ECO:0000256" key="2">
    <source>
        <dbReference type="ARBA" id="ARBA00022475"/>
    </source>
</evidence>
<dbReference type="HOGENOM" id="CLU_038944_9_1_3"/>
<dbReference type="InterPro" id="IPR032816">
    <property type="entry name" value="VTT_dom"/>
</dbReference>
<keyword evidence="2 6" id="KW-1003">Cell membrane</keyword>
<evidence type="ECO:0000256" key="1">
    <source>
        <dbReference type="ARBA" id="ARBA00004651"/>
    </source>
</evidence>
<gene>
    <name evidence="8" type="ordered locus">Pro_0378</name>
</gene>
<dbReference type="InterPro" id="IPR015414">
    <property type="entry name" value="TMEM64"/>
</dbReference>
<dbReference type="GO" id="GO:0005886">
    <property type="term" value="C:plasma membrane"/>
    <property type="evidence" value="ECO:0007669"/>
    <property type="project" value="UniProtKB-SubCell"/>
</dbReference>
<dbReference type="PANTHER" id="PTHR12677:SF49">
    <property type="entry name" value="TVP38_TMEM64 FAMILY MEMBRANE PROTEIN"/>
    <property type="match status" value="1"/>
</dbReference>
<feature type="transmembrane region" description="Helical" evidence="6">
    <location>
        <begin position="82"/>
        <end position="106"/>
    </location>
</feature>
<evidence type="ECO:0000256" key="5">
    <source>
        <dbReference type="ARBA" id="ARBA00023136"/>
    </source>
</evidence>
<feature type="domain" description="VTT" evidence="7">
    <location>
        <begin position="70"/>
        <end position="188"/>
    </location>
</feature>
<dbReference type="RefSeq" id="WP_011124533.1">
    <property type="nucleotide sequence ID" value="NC_005042.1"/>
</dbReference>
<evidence type="ECO:0000256" key="3">
    <source>
        <dbReference type="ARBA" id="ARBA00022692"/>
    </source>
</evidence>
<dbReference type="STRING" id="167539.Pro_0378"/>
<evidence type="ECO:0000313" key="9">
    <source>
        <dbReference type="Proteomes" id="UP000001420"/>
    </source>
</evidence>
<dbReference type="EnsemblBacteria" id="AAP99424">
    <property type="protein sequence ID" value="AAP99424"/>
    <property type="gene ID" value="Pro_0378"/>
</dbReference>
<sequence length="239" mass="27009">MKQLLRIKFLSKYSFLAVLAIILIFSYQSFDINQINNLIESSQEKKLDAFLPAVLLIFFLRFISIIIPILPGTYCSVISGYLFGIKGGLILIFFADFLSCSCSFLLSRNLGRGFVRKILGSQQMQRVEKISKNYLEDNFFLMTGFLMTQFFDFVCYAIGLTKVSWKKFMPALIISILISDIPFVAGGYTISALKDISIKQVLSGEVQALKGPYLMLFIISVMIIFGLGALNIFLKKRSN</sequence>
<dbReference type="PATRIC" id="fig|167539.5.peg.385"/>
<feature type="transmembrane region" description="Helical" evidence="6">
    <location>
        <begin position="139"/>
        <end position="159"/>
    </location>
</feature>
<organism evidence="8 9">
    <name type="scientific">Prochlorococcus marinus (strain SARG / CCMP1375 / SS120)</name>
    <dbReference type="NCBI Taxonomy" id="167539"/>
    <lineage>
        <taxon>Bacteria</taxon>
        <taxon>Bacillati</taxon>
        <taxon>Cyanobacteriota</taxon>
        <taxon>Cyanophyceae</taxon>
        <taxon>Synechococcales</taxon>
        <taxon>Prochlorococcaceae</taxon>
        <taxon>Prochlorococcus</taxon>
    </lineage>
</organism>
<feature type="transmembrane region" description="Helical" evidence="6">
    <location>
        <begin position="50"/>
        <end position="70"/>
    </location>
</feature>
<keyword evidence="4 6" id="KW-1133">Transmembrane helix</keyword>
<dbReference type="PANTHER" id="PTHR12677">
    <property type="entry name" value="GOLGI APPARATUS MEMBRANE PROTEIN TVP38-RELATED"/>
    <property type="match status" value="1"/>
</dbReference>
<evidence type="ECO:0000256" key="6">
    <source>
        <dbReference type="RuleBase" id="RU366058"/>
    </source>
</evidence>
<reference evidence="8 9" key="1">
    <citation type="journal article" date="2003" name="Proc. Natl. Acad. Sci. U.S.A.">
        <title>Genome sequence of the cyanobacterium Prochlorococcus marinus SS120, a nearly minimal oxyphototrophic genome.</title>
        <authorList>
            <person name="Dufresne A."/>
            <person name="Salanoubat M."/>
            <person name="Partensky F."/>
            <person name="Artiguenave F."/>
            <person name="Axmann I.M."/>
            <person name="Barbe V."/>
            <person name="Duprat S."/>
            <person name="Galperin M.Y."/>
            <person name="Koonin E.V."/>
            <person name="Le Gall F."/>
            <person name="Makarova K.S."/>
            <person name="Ostrowski M."/>
            <person name="Oztas S."/>
            <person name="Robert C."/>
            <person name="Rogozin I.B."/>
            <person name="Scanlan D.J."/>
            <person name="Tandeau de Marsac N."/>
            <person name="Weissenbach J."/>
            <person name="Wincker P."/>
            <person name="Wolf Y.I."/>
            <person name="Hess W.R."/>
        </authorList>
    </citation>
    <scope>NUCLEOTIDE SEQUENCE [LARGE SCALE GENOMIC DNA]</scope>
    <source>
        <strain evidence="9">SARG / CCMP1375 / SS120</strain>
    </source>
</reference>
<dbReference type="Proteomes" id="UP000001420">
    <property type="component" value="Chromosome"/>
</dbReference>
<accession>Q7VDJ8</accession>
<dbReference type="AlphaFoldDB" id="Q7VDJ8"/>
<evidence type="ECO:0000259" key="7">
    <source>
        <dbReference type="Pfam" id="PF09335"/>
    </source>
</evidence>
<evidence type="ECO:0000256" key="4">
    <source>
        <dbReference type="ARBA" id="ARBA00022989"/>
    </source>
</evidence>
<feature type="transmembrane region" description="Helical" evidence="6">
    <location>
        <begin position="171"/>
        <end position="193"/>
    </location>
</feature>
<dbReference type="EMBL" id="AE017126">
    <property type="protein sequence ID" value="AAP99424.1"/>
    <property type="molecule type" value="Genomic_DNA"/>
</dbReference>
<keyword evidence="5 6" id="KW-0472">Membrane</keyword>
<name>Q7VDJ8_PROMA</name>
<keyword evidence="9" id="KW-1185">Reference proteome</keyword>
<keyword evidence="3 6" id="KW-0812">Transmembrane</keyword>
<comment type="similarity">
    <text evidence="6">Belongs to the TVP38/TMEM64 family.</text>
</comment>
<dbReference type="eggNOG" id="COG0398">
    <property type="taxonomic scope" value="Bacteria"/>
</dbReference>
<evidence type="ECO:0000313" key="8">
    <source>
        <dbReference type="EMBL" id="AAP99424.1"/>
    </source>
</evidence>
<feature type="transmembrane region" description="Helical" evidence="6">
    <location>
        <begin position="213"/>
        <end position="234"/>
    </location>
</feature>
<comment type="subcellular location">
    <subcellularLocation>
        <location evidence="1 6">Cell membrane</location>
        <topology evidence="1 6">Multi-pass membrane protein</topology>
    </subcellularLocation>
</comment>